<proteinExistence type="predicted"/>
<dbReference type="EMBL" id="CP001696">
    <property type="protein sequence ID" value="ACV24897.1"/>
    <property type="molecule type" value="Genomic_DNA"/>
</dbReference>
<dbReference type="KEGG" id="mfe:Mefer_1086"/>
<dbReference type="AlphaFoldDB" id="C7P8L5"/>
<sequence length="47" mass="5525">MQKLVSDSVIEILLRYGVYISVKVLSVDEFSQIKNKYFYRNILKAVL</sequence>
<evidence type="ECO:0000313" key="1">
    <source>
        <dbReference type="EMBL" id="ACV24897.1"/>
    </source>
</evidence>
<keyword evidence="2" id="KW-1185">Reference proteome</keyword>
<dbReference type="Proteomes" id="UP000001495">
    <property type="component" value="Chromosome"/>
</dbReference>
<accession>C7P8L5</accession>
<reference evidence="1" key="1">
    <citation type="submission" date="2009-08" db="EMBL/GenBank/DDBJ databases">
        <title>Complete sequence of chromosome of Methanocaldococcus fervens AG86.</title>
        <authorList>
            <consortium name="US DOE Joint Genome Institute"/>
            <person name="Lucas S."/>
            <person name="Copeland A."/>
            <person name="Lapidus A."/>
            <person name="Glavina del Rio T."/>
            <person name="Tice H."/>
            <person name="Bruce D."/>
            <person name="Goodwin L."/>
            <person name="Pitluck S."/>
            <person name="Chertkov O."/>
            <person name="Detter J.C."/>
            <person name="Han C."/>
            <person name="Tapia R."/>
            <person name="Larimer F."/>
            <person name="Land M."/>
            <person name="Hauser L."/>
            <person name="Kyrpides N."/>
            <person name="Ovchinnikova G."/>
            <person name="Lupa-Sieprawska M."/>
            <person name="Whitman W.B."/>
        </authorList>
    </citation>
    <scope>NUCLEOTIDE SEQUENCE [LARGE SCALE GENOMIC DNA]</scope>
    <source>
        <strain evidence="1">AG86</strain>
    </source>
</reference>
<organism evidence="1 2">
    <name type="scientific">Methanocaldococcus fervens (strain DSM 4213 / JCM 15782 / AG86)</name>
    <name type="common">Methanococcus fervens</name>
    <dbReference type="NCBI Taxonomy" id="573064"/>
    <lineage>
        <taxon>Archaea</taxon>
        <taxon>Methanobacteriati</taxon>
        <taxon>Methanobacteriota</taxon>
        <taxon>Methanomada group</taxon>
        <taxon>Methanococci</taxon>
        <taxon>Methanococcales</taxon>
        <taxon>Methanocaldococcaceae</taxon>
        <taxon>Methanocaldococcus</taxon>
    </lineage>
</organism>
<dbReference type="HOGENOM" id="CLU_3163104_0_0_2"/>
<evidence type="ECO:0000313" key="2">
    <source>
        <dbReference type="Proteomes" id="UP000001495"/>
    </source>
</evidence>
<gene>
    <name evidence="1" type="ordered locus">Mefer_1086</name>
</gene>
<name>C7P8L5_METFA</name>
<dbReference type="eggNOG" id="arCOG01201">
    <property type="taxonomic scope" value="Archaea"/>
</dbReference>
<dbReference type="STRING" id="573064.Mefer_1086"/>
<protein>
    <submittedName>
        <fullName evidence="1">Uncharacterized protein</fullName>
    </submittedName>
</protein>